<dbReference type="RefSeq" id="WP_265134484.1">
    <property type="nucleotide sequence ID" value="NZ_FXTX01000004.1"/>
</dbReference>
<comment type="caution">
    <text evidence="2">The sequence shown here is derived from an EMBL/GenBank/DDBJ whole genome shotgun (WGS) entry which is preliminary data.</text>
</comment>
<proteinExistence type="predicted"/>
<name>A0AA45WKC0_9AQUI</name>
<dbReference type="PANTHER" id="PTHR30005">
    <property type="entry name" value="EXOPOLYPHOSPHATASE"/>
    <property type="match status" value="1"/>
</dbReference>
<dbReference type="InterPro" id="IPR050273">
    <property type="entry name" value="GppA/Ppx_hydrolase"/>
</dbReference>
<gene>
    <name evidence="2" type="ORF">SAMN06264868_10462</name>
</gene>
<dbReference type="AlphaFoldDB" id="A0AA45WKC0"/>
<organism evidence="2 3">
    <name type="scientific">Venenivibrio stagnispumantis</name>
    <dbReference type="NCBI Taxonomy" id="407998"/>
    <lineage>
        <taxon>Bacteria</taxon>
        <taxon>Pseudomonadati</taxon>
        <taxon>Aquificota</taxon>
        <taxon>Aquificia</taxon>
        <taxon>Aquificales</taxon>
        <taxon>Hydrogenothermaceae</taxon>
        <taxon>Venenivibrio</taxon>
    </lineage>
</organism>
<dbReference type="EMBL" id="FXTX01000004">
    <property type="protein sequence ID" value="SMP06635.1"/>
    <property type="molecule type" value="Genomic_DNA"/>
</dbReference>
<feature type="domain" description="Ppx/GppA phosphatase N-terminal" evidence="1">
    <location>
        <begin position="34"/>
        <end position="309"/>
    </location>
</feature>
<sequence>MNKVAVIDIGTYSTRMLIASYQLKETLEESIKTIKDILSLGKITSLGKKVQETGYIQQESMLETLTVLKEYVMMAKEYKVENIIASATQACRIAKNASEFLLKVKSLGIDVSVISGEEEAKLSFLATAYGVMPESSFVVIDQGGGSTEFAYGKKEDEKYKLIKAISFPFGIVNLTEKYIKSDPPKEEEINQMRKYLKEQIKIAYQDMKDTKEIIGLGGTITTVMALEKHIYPYDSSKIHNQILTFEAIDRWLNKLSKMTIQERKAIPMIEDKRAEAIISGIVIFHTAMQIFNADKIKISEYGLRHGRLIKYIADKLNLDLGV</sequence>
<dbReference type="SUPFAM" id="SSF53067">
    <property type="entry name" value="Actin-like ATPase domain"/>
    <property type="match status" value="2"/>
</dbReference>
<dbReference type="CDD" id="cd24054">
    <property type="entry name" value="ASKHA_NBD_AaPPX-GppA_MtPPX2-like"/>
    <property type="match status" value="1"/>
</dbReference>
<dbReference type="Proteomes" id="UP001157947">
    <property type="component" value="Unassembled WGS sequence"/>
</dbReference>
<keyword evidence="3" id="KW-1185">Reference proteome</keyword>
<protein>
    <submittedName>
        <fullName evidence="2">Exopolyphosphatase / guanosine-5'-triphosphate,3'-diphosphate pyrophosphatase</fullName>
    </submittedName>
</protein>
<dbReference type="GO" id="GO:0016462">
    <property type="term" value="F:pyrophosphatase activity"/>
    <property type="evidence" value="ECO:0007669"/>
    <property type="project" value="TreeGrafter"/>
</dbReference>
<dbReference type="InterPro" id="IPR003695">
    <property type="entry name" value="Ppx_GppA_N"/>
</dbReference>
<dbReference type="Gene3D" id="3.30.420.150">
    <property type="entry name" value="Exopolyphosphatase. Domain 2"/>
    <property type="match status" value="1"/>
</dbReference>
<evidence type="ECO:0000313" key="3">
    <source>
        <dbReference type="Proteomes" id="UP001157947"/>
    </source>
</evidence>
<dbReference type="Gene3D" id="3.30.420.40">
    <property type="match status" value="1"/>
</dbReference>
<reference evidence="2" key="1">
    <citation type="submission" date="2017-05" db="EMBL/GenBank/DDBJ databases">
        <authorList>
            <person name="Varghese N."/>
            <person name="Submissions S."/>
        </authorList>
    </citation>
    <scope>NUCLEOTIDE SEQUENCE</scope>
    <source>
        <strain evidence="2">DSM 18763</strain>
    </source>
</reference>
<evidence type="ECO:0000259" key="1">
    <source>
        <dbReference type="Pfam" id="PF02541"/>
    </source>
</evidence>
<evidence type="ECO:0000313" key="2">
    <source>
        <dbReference type="EMBL" id="SMP06635.1"/>
    </source>
</evidence>
<dbReference type="InterPro" id="IPR043129">
    <property type="entry name" value="ATPase_NBD"/>
</dbReference>
<dbReference type="Pfam" id="PF02541">
    <property type="entry name" value="Ppx-GppA"/>
    <property type="match status" value="1"/>
</dbReference>
<accession>A0AA45WKC0</accession>
<dbReference type="PANTHER" id="PTHR30005:SF0">
    <property type="entry name" value="RETROGRADE REGULATION PROTEIN 2"/>
    <property type="match status" value="1"/>
</dbReference>